<evidence type="ECO:0000313" key="1">
    <source>
        <dbReference type="EMBL" id="MYD89456.1"/>
    </source>
</evidence>
<protein>
    <submittedName>
        <fullName evidence="1">NAD(P)/FAD-dependent oxidoreductase</fullName>
    </submittedName>
</protein>
<name>A0A6B1DRH0_9CHLR</name>
<accession>A0A6B1DRH0</accession>
<dbReference type="PANTHER" id="PTHR10668">
    <property type="entry name" value="PHYTOENE DEHYDROGENASE"/>
    <property type="match status" value="1"/>
</dbReference>
<dbReference type="Gene3D" id="3.50.50.60">
    <property type="entry name" value="FAD/NAD(P)-binding domain"/>
    <property type="match status" value="1"/>
</dbReference>
<dbReference type="SUPFAM" id="SSF51905">
    <property type="entry name" value="FAD/NAD(P)-binding domain"/>
    <property type="match status" value="1"/>
</dbReference>
<organism evidence="1">
    <name type="scientific">Caldilineaceae bacterium SB0662_bin_9</name>
    <dbReference type="NCBI Taxonomy" id="2605258"/>
    <lineage>
        <taxon>Bacteria</taxon>
        <taxon>Bacillati</taxon>
        <taxon>Chloroflexota</taxon>
        <taxon>Caldilineae</taxon>
        <taxon>Caldilineales</taxon>
        <taxon>Caldilineaceae</taxon>
    </lineage>
</organism>
<dbReference type="InterPro" id="IPR036188">
    <property type="entry name" value="FAD/NAD-bd_sf"/>
</dbReference>
<dbReference type="EMBL" id="VXPY01000023">
    <property type="protein sequence ID" value="MYD89456.1"/>
    <property type="molecule type" value="Genomic_DNA"/>
</dbReference>
<dbReference type="AlphaFoldDB" id="A0A6B1DRH0"/>
<reference evidence="1" key="1">
    <citation type="submission" date="2019-09" db="EMBL/GenBank/DDBJ databases">
        <title>Characterisation of the sponge microbiome using genome-centric metagenomics.</title>
        <authorList>
            <person name="Engelberts J.P."/>
            <person name="Robbins S.J."/>
            <person name="De Goeij J.M."/>
            <person name="Aranda M."/>
            <person name="Bell S.C."/>
            <person name="Webster N.S."/>
        </authorList>
    </citation>
    <scope>NUCLEOTIDE SEQUENCE</scope>
    <source>
        <strain evidence="1">SB0662_bin_9</strain>
    </source>
</reference>
<proteinExistence type="predicted"/>
<dbReference type="Pfam" id="PF13450">
    <property type="entry name" value="NAD_binding_8"/>
    <property type="match status" value="1"/>
</dbReference>
<gene>
    <name evidence="1" type="ORF">F4Y08_03825</name>
</gene>
<comment type="caution">
    <text evidence="1">The sequence shown here is derived from an EMBL/GenBank/DDBJ whole genome shotgun (WGS) entry which is preliminary data.</text>
</comment>
<dbReference type="PANTHER" id="PTHR10668:SF105">
    <property type="entry name" value="DEHYDROGENASE-RELATED"/>
    <property type="match status" value="1"/>
</dbReference>
<sequence length="486" mass="50953">MSAAIVGSGPNGLSAAIALRAAGVDVTLFEARETLGGGVRSETGPLPGFRRDVCSSVYPLGMASPVFGALDLGRFGLKWAVPPLPFAHPLDDGSAVVPATGQDAPDGLGQDSAAWQAAVGSVSDHWERIADNLLGPLRVPQPDPTVLRFGLRAVRSSRGLCRSLFRTDRTRALFSGVAAHTAVPLHRPATAAAGLVLAGLADVTGWPFARGGADAITNALVSLASGMGAKIRTNSPVEHEAQLEPYDIRMLDTGPRQVAKLAGKGLPAALARKLAVFRYGPGVCKVDYALSEPVPWCAAPARQAGTLHLGGTDREISAAIDQVWLGKPAAAPYVLVAQPSVADASRAPAGNHSLWAYCHVPPGWHGDASPAVERQIERFAPGFQDTVLARRVTRASQWEAYNPNWIGGDINGGVQDLGQLWRRPAGWLDPYCLRAPDLYLCSSSTPPGGGVHGLCGWHAARSALRRNCGLDFTLADLRVACADTSP</sequence>
<dbReference type="PRINTS" id="PR00469">
    <property type="entry name" value="PNDRDTASEII"/>
</dbReference>